<accession>A0ABQ5JS47</accession>
<feature type="compositionally biased region" description="Polar residues" evidence="2">
    <location>
        <begin position="277"/>
        <end position="287"/>
    </location>
</feature>
<gene>
    <name evidence="3" type="ORF">ADUPG1_010606</name>
</gene>
<evidence type="ECO:0000256" key="1">
    <source>
        <dbReference type="SAM" id="Coils"/>
    </source>
</evidence>
<dbReference type="Proteomes" id="UP001057375">
    <property type="component" value="Unassembled WGS sequence"/>
</dbReference>
<sequence length="478" mass="54429">MEINAVFEKKGCAPYIYWPGEEPEGRESPISLDDPMCVQLAISRSNGYLSVKASDKEQYMPDNKSANIIEMLRGTGETQFSHITLHFVAESSMRGAYVCVHRLSGPRHLSICFIHSSGVKTTKKYRFIQPTEQGYEWHYLPIGLVDVVQCEIYGLDRWSGAATEYPVLAVKTTKKYRFIQPTEQGYEWHYLPIGLVDVVQCEIYGLDRWSGAATEYPVLAGLRFVKSDATPQVTPRRLDMTISSKDDLISSASMFHSQIYDTHSDVSVHLHSLSKSGRFTSSPSFSPSILHERTHNERNQSKDFPFDHESEGVVRGRICQDKFLDSETDKGSSYSLTRETPSEDSQDLQRSPASFRHSHRISCAVRSLVSPSLFPDSSDPSKAISHRSRRTCQSFVCPQKRDDRCDHGSIEEKIRTELSKQSKVVSHEIQRYEKEIAYLKDLVKAQQLQINTLEEKVSEQHEYILKIESVSRLKSVQK</sequence>
<name>A0ABQ5JS47_9EUKA</name>
<feature type="region of interest" description="Disordered" evidence="2">
    <location>
        <begin position="277"/>
        <end position="307"/>
    </location>
</feature>
<evidence type="ECO:0000313" key="3">
    <source>
        <dbReference type="EMBL" id="GKT15033.1"/>
    </source>
</evidence>
<dbReference type="EMBL" id="BQXS01011645">
    <property type="protein sequence ID" value="GKT15033.1"/>
    <property type="molecule type" value="Genomic_DNA"/>
</dbReference>
<feature type="coiled-coil region" evidence="1">
    <location>
        <begin position="415"/>
        <end position="456"/>
    </location>
</feature>
<comment type="caution">
    <text evidence="3">The sequence shown here is derived from an EMBL/GenBank/DDBJ whole genome shotgun (WGS) entry which is preliminary data.</text>
</comment>
<keyword evidence="1" id="KW-0175">Coiled coil</keyword>
<feature type="region of interest" description="Disordered" evidence="2">
    <location>
        <begin position="326"/>
        <end position="355"/>
    </location>
</feature>
<keyword evidence="4" id="KW-1185">Reference proteome</keyword>
<reference evidence="3" key="1">
    <citation type="submission" date="2022-03" db="EMBL/GenBank/DDBJ databases">
        <title>Draft genome sequence of Aduncisulcus paluster, a free-living microaerophilic Fornicata.</title>
        <authorList>
            <person name="Yuyama I."/>
            <person name="Kume K."/>
            <person name="Tamura T."/>
            <person name="Inagaki Y."/>
            <person name="Hashimoto T."/>
        </authorList>
    </citation>
    <scope>NUCLEOTIDE SEQUENCE</scope>
    <source>
        <strain evidence="3">NY0171</strain>
    </source>
</reference>
<evidence type="ECO:0000256" key="2">
    <source>
        <dbReference type="SAM" id="MobiDB-lite"/>
    </source>
</evidence>
<protein>
    <submittedName>
        <fullName evidence="3">Uncharacterized protein</fullName>
    </submittedName>
</protein>
<proteinExistence type="predicted"/>
<evidence type="ECO:0000313" key="4">
    <source>
        <dbReference type="Proteomes" id="UP001057375"/>
    </source>
</evidence>
<feature type="compositionally biased region" description="Basic and acidic residues" evidence="2">
    <location>
        <begin position="290"/>
        <end position="307"/>
    </location>
</feature>
<organism evidence="3 4">
    <name type="scientific">Aduncisulcus paluster</name>
    <dbReference type="NCBI Taxonomy" id="2918883"/>
    <lineage>
        <taxon>Eukaryota</taxon>
        <taxon>Metamonada</taxon>
        <taxon>Carpediemonas-like organisms</taxon>
        <taxon>Aduncisulcus</taxon>
    </lineage>
</organism>